<evidence type="ECO:0000256" key="7">
    <source>
        <dbReference type="PIRSR" id="PIRSR006487-1"/>
    </source>
</evidence>
<dbReference type="OrthoDB" id="10263536at2759"/>
<dbReference type="NCBIfam" id="TIGR00528">
    <property type="entry name" value="gcvT"/>
    <property type="match status" value="1"/>
</dbReference>
<evidence type="ECO:0000256" key="2">
    <source>
        <dbReference type="ARBA" id="ARBA00012616"/>
    </source>
</evidence>
<dbReference type="Proteomes" id="UP000008312">
    <property type="component" value="Unassembled WGS sequence"/>
</dbReference>
<evidence type="ECO:0000313" key="11">
    <source>
        <dbReference type="EMBL" id="CBK22390.2"/>
    </source>
</evidence>
<evidence type="ECO:0000313" key="12">
    <source>
        <dbReference type="Proteomes" id="UP000008312"/>
    </source>
</evidence>
<dbReference type="InterPro" id="IPR006222">
    <property type="entry name" value="GCVT_N"/>
</dbReference>
<evidence type="ECO:0000259" key="9">
    <source>
        <dbReference type="Pfam" id="PF01571"/>
    </source>
</evidence>
<evidence type="ECO:0000256" key="1">
    <source>
        <dbReference type="ARBA" id="ARBA00008609"/>
    </source>
</evidence>
<dbReference type="Gene3D" id="2.40.30.110">
    <property type="entry name" value="Aminomethyltransferase beta-barrel domains"/>
    <property type="match status" value="1"/>
</dbReference>
<dbReference type="SUPFAM" id="SSF103025">
    <property type="entry name" value="Folate-binding domain"/>
    <property type="match status" value="1"/>
</dbReference>
<dbReference type="GO" id="GO:0008483">
    <property type="term" value="F:transaminase activity"/>
    <property type="evidence" value="ECO:0007669"/>
    <property type="project" value="UniProtKB-KW"/>
</dbReference>
<dbReference type="PIRSF" id="PIRSF006487">
    <property type="entry name" value="GcvT"/>
    <property type="match status" value="1"/>
</dbReference>
<dbReference type="InterPro" id="IPR029043">
    <property type="entry name" value="GcvT/YgfZ_C"/>
</dbReference>
<sequence length="452" mass="50097">MYFTDCSTFFTPSLSKEYKITHFSVNKKNKNCTVIHYNNNKEQNLRFVSPCSHSLFDQSNNIMLATVAKTFTRPAIRAFSVSANIAHTPLFDLHNELKGKIVEFAGYALPVQYSGVLPEHMAVRGKNTCGLFDVSHMGQIKWTGKDRVEFLERVLVSDIHSLQPTQGRLTLLCQEDGGIIDDTVITNAGDYHYEVVNGACKYGDMEHFKKEMAKFQAEGKEVQMEYLGDIGLIALQGAMAPAVLRRFTEFDVTKMPFMTGQDIKVGGVNCRVTRCGYTGEDGYEVQIPAADSIPLVKEILKEKEVLPCGLGARDSLRLEAGLCLYGTDLSTAVSPVEGTLMWTISKQRRADGGFIGHKAIMERMKTCEKKRVGFMVQGAPARHGAKIYSNGELVGEITSGTLSPSLKKPVAMGYIKKGLHTAGTQVEVEVRNKKYPAVVTKMPFVPNNYYRG</sequence>
<dbReference type="GO" id="GO:0004047">
    <property type="term" value="F:aminomethyltransferase activity"/>
    <property type="evidence" value="ECO:0007669"/>
    <property type="project" value="UniProtKB-EC"/>
</dbReference>
<keyword evidence="12" id="KW-1185">Reference proteome</keyword>
<dbReference type="FunCoup" id="D8M3B7">
    <property type="interactions" value="67"/>
</dbReference>
<dbReference type="PANTHER" id="PTHR43757:SF2">
    <property type="entry name" value="AMINOMETHYLTRANSFERASE, MITOCHONDRIAL"/>
    <property type="match status" value="1"/>
</dbReference>
<evidence type="ECO:0000256" key="8">
    <source>
        <dbReference type="RuleBase" id="RU003981"/>
    </source>
</evidence>
<dbReference type="FunFam" id="3.30.70.1400:FF:000001">
    <property type="entry name" value="Aminomethyltransferase"/>
    <property type="match status" value="1"/>
</dbReference>
<evidence type="ECO:0000256" key="6">
    <source>
        <dbReference type="ARBA" id="ARBA00047665"/>
    </source>
</evidence>
<name>D8M3B7_BLAHO</name>
<dbReference type="OMA" id="MPVQYPA"/>
<protein>
    <recommendedName>
        <fullName evidence="2 8">Aminomethyltransferase</fullName>
        <ecNumber evidence="2 8">2.1.2.10</ecNumber>
    </recommendedName>
    <alternativeName>
        <fullName evidence="5 8">Glycine cleavage system T protein</fullName>
    </alternativeName>
</protein>
<dbReference type="EMBL" id="FN668650">
    <property type="protein sequence ID" value="CBK22390.2"/>
    <property type="molecule type" value="Genomic_DNA"/>
</dbReference>
<dbReference type="Pfam" id="PF01571">
    <property type="entry name" value="GCV_T"/>
    <property type="match status" value="1"/>
</dbReference>
<evidence type="ECO:0000256" key="3">
    <source>
        <dbReference type="ARBA" id="ARBA00022576"/>
    </source>
</evidence>
<dbReference type="RefSeq" id="XP_012896438.1">
    <property type="nucleotide sequence ID" value="XM_013040984.1"/>
</dbReference>
<dbReference type="Gene3D" id="4.10.1250.10">
    <property type="entry name" value="Aminomethyltransferase fragment"/>
    <property type="match status" value="1"/>
</dbReference>
<evidence type="ECO:0000256" key="4">
    <source>
        <dbReference type="ARBA" id="ARBA00022679"/>
    </source>
</evidence>
<keyword evidence="8" id="KW-0809">Transit peptide</keyword>
<evidence type="ECO:0000259" key="10">
    <source>
        <dbReference type="Pfam" id="PF08669"/>
    </source>
</evidence>
<feature type="domain" description="GCVT N-terminal" evidence="9">
    <location>
        <begin position="90"/>
        <end position="347"/>
    </location>
</feature>
<dbReference type="InParanoid" id="D8M3B7"/>
<dbReference type="InterPro" id="IPR006223">
    <property type="entry name" value="GcvT"/>
</dbReference>
<dbReference type="GeneID" id="24919674"/>
<accession>D8M3B7</accession>
<dbReference type="EC" id="2.1.2.10" evidence="2 8"/>
<comment type="catalytic activity">
    <reaction evidence="6 8">
        <text>N(6)-[(R)-S(8)-aminomethyldihydrolipoyl]-L-lysyl-[protein] + (6S)-5,6,7,8-tetrahydrofolate = N(6)-[(R)-dihydrolipoyl]-L-lysyl-[protein] + (6R)-5,10-methylene-5,6,7,8-tetrahydrofolate + NH4(+)</text>
        <dbReference type="Rhea" id="RHEA:16945"/>
        <dbReference type="Rhea" id="RHEA-COMP:10475"/>
        <dbReference type="Rhea" id="RHEA-COMP:10492"/>
        <dbReference type="ChEBI" id="CHEBI:15636"/>
        <dbReference type="ChEBI" id="CHEBI:28938"/>
        <dbReference type="ChEBI" id="CHEBI:57453"/>
        <dbReference type="ChEBI" id="CHEBI:83100"/>
        <dbReference type="ChEBI" id="CHEBI:83143"/>
        <dbReference type="EC" id="2.1.2.10"/>
    </reaction>
</comment>
<dbReference type="NCBIfam" id="NF001567">
    <property type="entry name" value="PRK00389.1"/>
    <property type="match status" value="1"/>
</dbReference>
<keyword evidence="8" id="KW-0496">Mitochondrion</keyword>
<dbReference type="InterPro" id="IPR028896">
    <property type="entry name" value="GcvT/YgfZ/DmdA"/>
</dbReference>
<dbReference type="SUPFAM" id="SSF101790">
    <property type="entry name" value="Aminomethyltransferase beta-barrel domain"/>
    <property type="match status" value="1"/>
</dbReference>
<dbReference type="AlphaFoldDB" id="D8M3B7"/>
<dbReference type="Gene3D" id="3.30.70.1400">
    <property type="entry name" value="Aminomethyltransferase beta-barrel domains"/>
    <property type="match status" value="1"/>
</dbReference>
<dbReference type="InterPro" id="IPR027266">
    <property type="entry name" value="TrmE/GcvT-like"/>
</dbReference>
<comment type="subunit">
    <text evidence="8">The glycine cleavage system is composed of four proteins: P, T, L and H.</text>
</comment>
<proteinExistence type="inferred from homology"/>
<dbReference type="PANTHER" id="PTHR43757">
    <property type="entry name" value="AMINOMETHYLTRANSFERASE"/>
    <property type="match status" value="1"/>
</dbReference>
<reference evidence="11" key="1">
    <citation type="submission" date="2010-02" db="EMBL/GenBank/DDBJ databases">
        <title>Sequencing and annotation of the Blastocystis hominis genome.</title>
        <authorList>
            <person name="Wincker P."/>
        </authorList>
    </citation>
    <scope>NUCLEOTIDE SEQUENCE</scope>
    <source>
        <strain evidence="11">Singapore isolate B</strain>
    </source>
</reference>
<comment type="subcellular location">
    <subcellularLocation>
        <location evidence="8">Mitochondrion</location>
    </subcellularLocation>
</comment>
<organism evidence="11">
    <name type="scientific">Blastocystis hominis</name>
    <dbReference type="NCBI Taxonomy" id="12968"/>
    <lineage>
        <taxon>Eukaryota</taxon>
        <taxon>Sar</taxon>
        <taxon>Stramenopiles</taxon>
        <taxon>Bigyra</taxon>
        <taxon>Opalozoa</taxon>
        <taxon>Opalinata</taxon>
        <taxon>Blastocystidae</taxon>
        <taxon>Blastocystis</taxon>
    </lineage>
</organism>
<comment type="similarity">
    <text evidence="1 8">Belongs to the GcvT family.</text>
</comment>
<dbReference type="Gene3D" id="3.30.1360.120">
    <property type="entry name" value="Probable tRNA modification gtpase trme, domain 1"/>
    <property type="match status" value="1"/>
</dbReference>
<dbReference type="FunFam" id="2.40.30.110:FF:000002">
    <property type="entry name" value="Aminomethyltransferase"/>
    <property type="match status" value="1"/>
</dbReference>
<feature type="domain" description="Aminomethyltransferase C-terminal" evidence="10">
    <location>
        <begin position="369"/>
        <end position="445"/>
    </location>
</feature>
<keyword evidence="4 8" id="KW-0808">Transferase</keyword>
<evidence type="ECO:0000256" key="5">
    <source>
        <dbReference type="ARBA" id="ARBA00031395"/>
    </source>
</evidence>
<dbReference type="GO" id="GO:0006546">
    <property type="term" value="P:glycine catabolic process"/>
    <property type="evidence" value="ECO:0007669"/>
    <property type="project" value="InterPro"/>
</dbReference>
<dbReference type="InterPro" id="IPR013977">
    <property type="entry name" value="GcvT_C"/>
</dbReference>
<feature type="binding site" evidence="7">
    <location>
        <position position="284"/>
    </location>
    <ligand>
        <name>substrate</name>
    </ligand>
</feature>
<dbReference type="Pfam" id="PF08669">
    <property type="entry name" value="GCV_T_C"/>
    <property type="match status" value="1"/>
</dbReference>
<dbReference type="GO" id="GO:0005960">
    <property type="term" value="C:glycine cleavage complex"/>
    <property type="evidence" value="ECO:0007669"/>
    <property type="project" value="InterPro"/>
</dbReference>
<gene>
    <name evidence="11" type="ORF">GSBLH_T00002515001</name>
</gene>
<dbReference type="GO" id="GO:0005739">
    <property type="term" value="C:mitochondrion"/>
    <property type="evidence" value="ECO:0007669"/>
    <property type="project" value="UniProtKB-SubCell"/>
</dbReference>
<comment type="function">
    <text evidence="8">The glycine cleavage system catalyzes the degradation of glycine.</text>
</comment>
<keyword evidence="3 8" id="KW-0032">Aminotransferase</keyword>